<accession>A0A1M6JMZ1</accession>
<evidence type="ECO:0000256" key="6">
    <source>
        <dbReference type="ARBA" id="ARBA00022741"/>
    </source>
</evidence>
<dbReference type="SUPFAM" id="SSF81891">
    <property type="entry name" value="Poly A polymerase C-terminal region-like"/>
    <property type="match status" value="1"/>
</dbReference>
<feature type="domain" description="tRNA nucleotidyltransferase/poly(A) polymerase RNA and SrmB- binding" evidence="12">
    <location>
        <begin position="177"/>
        <end position="229"/>
    </location>
</feature>
<dbReference type="PROSITE" id="PS51257">
    <property type="entry name" value="PROKAR_LIPOPROTEIN"/>
    <property type="match status" value="1"/>
</dbReference>
<protein>
    <submittedName>
        <fullName evidence="14">tRNA nucleotidyltransferase (CCA-adding enzyme)</fullName>
    </submittedName>
</protein>
<dbReference type="InterPro" id="IPR043519">
    <property type="entry name" value="NT_sf"/>
</dbReference>
<evidence type="ECO:0000259" key="11">
    <source>
        <dbReference type="Pfam" id="PF01743"/>
    </source>
</evidence>
<evidence type="ECO:0000256" key="3">
    <source>
        <dbReference type="ARBA" id="ARBA00022694"/>
    </source>
</evidence>
<keyword evidence="4" id="KW-0548">Nucleotidyltransferase</keyword>
<evidence type="ECO:0000259" key="13">
    <source>
        <dbReference type="Pfam" id="PF13735"/>
    </source>
</evidence>
<comment type="cofactor">
    <cofactor evidence="1">
        <name>Mg(2+)</name>
        <dbReference type="ChEBI" id="CHEBI:18420"/>
    </cofactor>
</comment>
<evidence type="ECO:0000256" key="5">
    <source>
        <dbReference type="ARBA" id="ARBA00022723"/>
    </source>
</evidence>
<dbReference type="PANTHER" id="PTHR46173:SF1">
    <property type="entry name" value="CCA TRNA NUCLEOTIDYLTRANSFERASE 1, MITOCHONDRIAL"/>
    <property type="match status" value="1"/>
</dbReference>
<keyword evidence="10" id="KW-0175">Coiled coil</keyword>
<evidence type="ECO:0000256" key="2">
    <source>
        <dbReference type="ARBA" id="ARBA00022679"/>
    </source>
</evidence>
<keyword evidence="15" id="KW-1185">Reference proteome</keyword>
<evidence type="ECO:0000256" key="7">
    <source>
        <dbReference type="ARBA" id="ARBA00022842"/>
    </source>
</evidence>
<dbReference type="GO" id="GO:0000049">
    <property type="term" value="F:tRNA binding"/>
    <property type="evidence" value="ECO:0007669"/>
    <property type="project" value="TreeGrafter"/>
</dbReference>
<name>A0A1M6JMZ1_9CLOT</name>
<evidence type="ECO:0000313" key="15">
    <source>
        <dbReference type="Proteomes" id="UP000183952"/>
    </source>
</evidence>
<dbReference type="Gene3D" id="1.10.3090.10">
    <property type="entry name" value="cca-adding enzyme, domain 2"/>
    <property type="match status" value="1"/>
</dbReference>
<dbReference type="STRING" id="1121331.SAMN02745248_00248"/>
<dbReference type="GO" id="GO:0000166">
    <property type="term" value="F:nucleotide binding"/>
    <property type="evidence" value="ECO:0007669"/>
    <property type="project" value="UniProtKB-KW"/>
</dbReference>
<proteinExistence type="inferred from homology"/>
<reference evidence="14 15" key="1">
    <citation type="submission" date="2016-11" db="EMBL/GenBank/DDBJ databases">
        <authorList>
            <person name="Jaros S."/>
            <person name="Januszkiewicz K."/>
            <person name="Wedrychowicz H."/>
        </authorList>
    </citation>
    <scope>NUCLEOTIDE SEQUENCE [LARGE SCALE GENOMIC DNA]</scope>
    <source>
        <strain evidence="14 15">DSM 3090</strain>
    </source>
</reference>
<evidence type="ECO:0000256" key="8">
    <source>
        <dbReference type="ARBA" id="ARBA00022884"/>
    </source>
</evidence>
<keyword evidence="6" id="KW-0547">Nucleotide-binding</keyword>
<dbReference type="PANTHER" id="PTHR46173">
    <property type="entry name" value="CCA TRNA NUCLEOTIDYLTRANSFERASE 1, MITOCHONDRIAL"/>
    <property type="match status" value="1"/>
</dbReference>
<dbReference type="AlphaFoldDB" id="A0A1M6JMZ1"/>
<dbReference type="InterPro" id="IPR050264">
    <property type="entry name" value="Bact_CCA-adding_enz_type3_sf"/>
</dbReference>
<dbReference type="GO" id="GO:0016779">
    <property type="term" value="F:nucleotidyltransferase activity"/>
    <property type="evidence" value="ECO:0007669"/>
    <property type="project" value="UniProtKB-KW"/>
</dbReference>
<dbReference type="EMBL" id="FRAD01000003">
    <property type="protein sequence ID" value="SHJ47963.1"/>
    <property type="molecule type" value="Genomic_DNA"/>
</dbReference>
<dbReference type="NCBIfam" id="NF009814">
    <property type="entry name" value="PRK13299.1"/>
    <property type="match status" value="1"/>
</dbReference>
<keyword evidence="5" id="KW-0479">Metal-binding</keyword>
<dbReference type="InterPro" id="IPR032828">
    <property type="entry name" value="PolyA_RNA-bd"/>
</dbReference>
<comment type="similarity">
    <text evidence="9">Belongs to the tRNA nucleotidyltransferase/poly(A) polymerase family.</text>
</comment>
<organism evidence="14 15">
    <name type="scientific">Hathewaya proteolytica DSM 3090</name>
    <dbReference type="NCBI Taxonomy" id="1121331"/>
    <lineage>
        <taxon>Bacteria</taxon>
        <taxon>Bacillati</taxon>
        <taxon>Bacillota</taxon>
        <taxon>Clostridia</taxon>
        <taxon>Eubacteriales</taxon>
        <taxon>Clostridiaceae</taxon>
        <taxon>Hathewaya</taxon>
    </lineage>
</organism>
<feature type="domain" description="CCA-adding enzyme C-terminal" evidence="13">
    <location>
        <begin position="262"/>
        <end position="406"/>
    </location>
</feature>
<dbReference type="Gene3D" id="1.10.246.80">
    <property type="match status" value="1"/>
</dbReference>
<evidence type="ECO:0000313" key="14">
    <source>
        <dbReference type="EMBL" id="SHJ47963.1"/>
    </source>
</evidence>
<dbReference type="CDD" id="cd05398">
    <property type="entry name" value="NT_ClassII-CCAase"/>
    <property type="match status" value="1"/>
</dbReference>
<dbReference type="InterPro" id="IPR002646">
    <property type="entry name" value="PolA_pol_head_dom"/>
</dbReference>
<evidence type="ECO:0000259" key="12">
    <source>
        <dbReference type="Pfam" id="PF12627"/>
    </source>
</evidence>
<dbReference type="Pfam" id="PF13735">
    <property type="entry name" value="tRNA_NucTran2_2"/>
    <property type="match status" value="1"/>
</dbReference>
<dbReference type="GO" id="GO:0046872">
    <property type="term" value="F:metal ion binding"/>
    <property type="evidence" value="ECO:0007669"/>
    <property type="project" value="UniProtKB-KW"/>
</dbReference>
<evidence type="ECO:0000256" key="4">
    <source>
        <dbReference type="ARBA" id="ARBA00022695"/>
    </source>
</evidence>
<dbReference type="SUPFAM" id="SSF81301">
    <property type="entry name" value="Nucleotidyltransferase"/>
    <property type="match status" value="1"/>
</dbReference>
<sequence>MDSIFKLPKDVLWLIDLIEKNGFNAYIVGGCVRDIIMGRVPHDYDMTTDASPEDMIRIFQKKSLKMILNGLKHGTVGVCIHGEVYEITTFRIDGEYGDHRRPESVTFTKSIYEDLKRRDFTINAMAYNPSKGLIDICGGRDDIKKKIIRTVGNPYDRFSEDALRIMRAFRFSAQLSFAIEDNTLKAAEKLGASVGHIAMERVQEEFNKIILSDVTKVLDLHDYGILNCIIGNLQMAPKNSELRRVVECTAELEKKLSVRLSMLMMSMDLKNVKEFLKSLKYSNAIVKDVLNTMEGSLRVLTDKCHVKMLIRDFGVIIAEDVLNIKYVQYSVMGEKEKIKAIVELKENLKEIIKNKECCSKKDLAVTGNHIKELGVQGAMVGKVMDYLVQVVIENNVLNEVDTLISKAKEFLGIEKA</sequence>
<dbReference type="GO" id="GO:0008033">
    <property type="term" value="P:tRNA processing"/>
    <property type="evidence" value="ECO:0007669"/>
    <property type="project" value="UniProtKB-KW"/>
</dbReference>
<keyword evidence="8 9" id="KW-0694">RNA-binding</keyword>
<dbReference type="RefSeq" id="WP_072901412.1">
    <property type="nucleotide sequence ID" value="NZ_FRAD01000003.1"/>
</dbReference>
<keyword evidence="3" id="KW-0819">tRNA processing</keyword>
<keyword evidence="2 9" id="KW-0808">Transferase</keyword>
<dbReference type="Gene3D" id="3.30.460.10">
    <property type="entry name" value="Beta Polymerase, domain 2"/>
    <property type="match status" value="1"/>
</dbReference>
<dbReference type="Pfam" id="PF01743">
    <property type="entry name" value="PolyA_pol"/>
    <property type="match status" value="1"/>
</dbReference>
<dbReference type="OrthoDB" id="9805698at2"/>
<evidence type="ECO:0000256" key="10">
    <source>
        <dbReference type="SAM" id="Coils"/>
    </source>
</evidence>
<feature type="coiled-coil region" evidence="10">
    <location>
        <begin position="334"/>
        <end position="361"/>
    </location>
</feature>
<gene>
    <name evidence="14" type="ORF">SAMN02745248_00248</name>
</gene>
<dbReference type="InterPro" id="IPR032810">
    <property type="entry name" value="CCA-adding_enz_C"/>
</dbReference>
<dbReference type="Proteomes" id="UP000183952">
    <property type="component" value="Unassembled WGS sequence"/>
</dbReference>
<dbReference type="Pfam" id="PF12627">
    <property type="entry name" value="PolyA_pol_RNAbd"/>
    <property type="match status" value="1"/>
</dbReference>
<feature type="domain" description="Poly A polymerase head" evidence="11">
    <location>
        <begin position="25"/>
        <end position="149"/>
    </location>
</feature>
<evidence type="ECO:0000256" key="9">
    <source>
        <dbReference type="RuleBase" id="RU003953"/>
    </source>
</evidence>
<keyword evidence="7" id="KW-0460">Magnesium</keyword>
<evidence type="ECO:0000256" key="1">
    <source>
        <dbReference type="ARBA" id="ARBA00001946"/>
    </source>
</evidence>